<dbReference type="CDD" id="cd00555">
    <property type="entry name" value="Maf"/>
    <property type="match status" value="1"/>
</dbReference>
<dbReference type="Gene3D" id="3.90.950.10">
    <property type="match status" value="1"/>
</dbReference>
<comment type="caution">
    <text evidence="3">The sequence shown here is derived from an EMBL/GenBank/DDBJ whole genome shotgun (WGS) entry which is preliminary data.</text>
</comment>
<gene>
    <name evidence="3" type="ORF">CVIRNUC_005161</name>
</gene>
<protein>
    <submittedName>
        <fullName evidence="3">Uncharacterized protein</fullName>
    </submittedName>
</protein>
<name>A0AAV1I3S9_9CHLO</name>
<keyword evidence="2" id="KW-0378">Hydrolase</keyword>
<organism evidence="3 4">
    <name type="scientific">Coccomyxa viridis</name>
    <dbReference type="NCBI Taxonomy" id="1274662"/>
    <lineage>
        <taxon>Eukaryota</taxon>
        <taxon>Viridiplantae</taxon>
        <taxon>Chlorophyta</taxon>
        <taxon>core chlorophytes</taxon>
        <taxon>Trebouxiophyceae</taxon>
        <taxon>Trebouxiophyceae incertae sedis</taxon>
        <taxon>Coccomyxaceae</taxon>
        <taxon>Coccomyxa</taxon>
    </lineage>
</organism>
<dbReference type="PIRSF" id="PIRSF006305">
    <property type="entry name" value="Maf"/>
    <property type="match status" value="1"/>
</dbReference>
<dbReference type="Proteomes" id="UP001314263">
    <property type="component" value="Unassembled WGS sequence"/>
</dbReference>
<dbReference type="EMBL" id="CAUYUE010000006">
    <property type="protein sequence ID" value="CAK0780746.1"/>
    <property type="molecule type" value="Genomic_DNA"/>
</dbReference>
<dbReference type="InterPro" id="IPR003697">
    <property type="entry name" value="Maf-like"/>
</dbReference>
<dbReference type="HAMAP" id="MF_00528">
    <property type="entry name" value="Maf"/>
    <property type="match status" value="1"/>
</dbReference>
<evidence type="ECO:0000313" key="4">
    <source>
        <dbReference type="Proteomes" id="UP001314263"/>
    </source>
</evidence>
<evidence type="ECO:0000256" key="2">
    <source>
        <dbReference type="ARBA" id="ARBA00022801"/>
    </source>
</evidence>
<dbReference type="SUPFAM" id="SSF52972">
    <property type="entry name" value="ITPase-like"/>
    <property type="match status" value="1"/>
</dbReference>
<dbReference type="Pfam" id="PF02545">
    <property type="entry name" value="Maf"/>
    <property type="match status" value="1"/>
</dbReference>
<comment type="cofactor">
    <cofactor evidence="1">
        <name>a divalent metal cation</name>
        <dbReference type="ChEBI" id="CHEBI:60240"/>
    </cofactor>
</comment>
<dbReference type="GO" id="GO:0047429">
    <property type="term" value="F:nucleoside triphosphate diphosphatase activity"/>
    <property type="evidence" value="ECO:0007669"/>
    <property type="project" value="InterPro"/>
</dbReference>
<accession>A0AAV1I3S9</accession>
<evidence type="ECO:0000256" key="1">
    <source>
        <dbReference type="ARBA" id="ARBA00001968"/>
    </source>
</evidence>
<dbReference type="PANTHER" id="PTHR43213">
    <property type="entry name" value="BIFUNCTIONAL DTTP/UTP PYROPHOSPHATASE/METHYLTRANSFERASE PROTEIN-RELATED"/>
    <property type="match status" value="1"/>
</dbReference>
<keyword evidence="4" id="KW-1185">Reference proteome</keyword>
<reference evidence="3 4" key="1">
    <citation type="submission" date="2023-10" db="EMBL/GenBank/DDBJ databases">
        <authorList>
            <person name="Maclean D."/>
            <person name="Macfadyen A."/>
        </authorList>
    </citation>
    <scope>NUCLEOTIDE SEQUENCE [LARGE SCALE GENOMIC DNA]</scope>
</reference>
<evidence type="ECO:0000313" key="3">
    <source>
        <dbReference type="EMBL" id="CAK0780746.1"/>
    </source>
</evidence>
<dbReference type="NCBIfam" id="TIGR00172">
    <property type="entry name" value="maf"/>
    <property type="match status" value="1"/>
</dbReference>
<dbReference type="AlphaFoldDB" id="A0AAV1I3S9"/>
<sequence>MILEHLAALNSSRVILASASPRRKEILHNVGLRVEVVPSTFEENLAKHNFQGGAAYAQATALAKAQEVARREWPSHDRPRLVIGADTVVEQGKCILEKPADANDARKMLSRLSGEQHHVHTGVALIVPSGEGPDHAGVSRSFAGTTCVEFAELSSCEIAAYIATGECFGKAGAYGIQGPAGTWVRGIQGCYFNVMGFPVHAFAAEVASLIRAGLIDSQSIV</sequence>
<proteinExistence type="inferred from homology"/>
<dbReference type="InterPro" id="IPR029001">
    <property type="entry name" value="ITPase-like_fam"/>
</dbReference>
<dbReference type="PANTHER" id="PTHR43213:SF5">
    <property type="entry name" value="BIFUNCTIONAL DTTP_UTP PYROPHOSPHATASE_METHYLTRANSFERASE PROTEIN-RELATED"/>
    <property type="match status" value="1"/>
</dbReference>